<dbReference type="EMBL" id="JAHLQT010000697">
    <property type="protein sequence ID" value="KAG7178132.1"/>
    <property type="molecule type" value="Genomic_DNA"/>
</dbReference>
<name>A0A8J5NEK0_HOMAM</name>
<proteinExistence type="predicted"/>
<evidence type="ECO:0000313" key="2">
    <source>
        <dbReference type="Proteomes" id="UP000747542"/>
    </source>
</evidence>
<protein>
    <submittedName>
        <fullName evidence="1">Uncharacterized protein</fullName>
    </submittedName>
</protein>
<keyword evidence="2" id="KW-1185">Reference proteome</keyword>
<accession>A0A8J5NEK0</accession>
<sequence length="75" mass="8535">MCCQPIFHEEADTRVILLVQLCANGDMRKVSTSTVESNIVVLVVAFLHRLDLDKLRVDFGTGNHFRNIAKRLRPL</sequence>
<dbReference type="Proteomes" id="UP000747542">
    <property type="component" value="Unassembled WGS sequence"/>
</dbReference>
<dbReference type="AlphaFoldDB" id="A0A8J5NEK0"/>
<comment type="caution">
    <text evidence="1">The sequence shown here is derived from an EMBL/GenBank/DDBJ whole genome shotgun (WGS) entry which is preliminary data.</text>
</comment>
<reference evidence="1" key="1">
    <citation type="journal article" date="2021" name="Sci. Adv.">
        <title>The American lobster genome reveals insights on longevity, neural, and immune adaptations.</title>
        <authorList>
            <person name="Polinski J.M."/>
            <person name="Zimin A.V."/>
            <person name="Clark K.F."/>
            <person name="Kohn A.B."/>
            <person name="Sadowski N."/>
            <person name="Timp W."/>
            <person name="Ptitsyn A."/>
            <person name="Khanna P."/>
            <person name="Romanova D.Y."/>
            <person name="Williams P."/>
            <person name="Greenwood S.J."/>
            <person name="Moroz L.L."/>
            <person name="Walt D.R."/>
            <person name="Bodnar A.G."/>
        </authorList>
    </citation>
    <scope>NUCLEOTIDE SEQUENCE</scope>
    <source>
        <strain evidence="1">GMGI-L3</strain>
    </source>
</reference>
<gene>
    <name evidence="1" type="ORF">Hamer_G003907</name>
</gene>
<organism evidence="1 2">
    <name type="scientific">Homarus americanus</name>
    <name type="common">American lobster</name>
    <dbReference type="NCBI Taxonomy" id="6706"/>
    <lineage>
        <taxon>Eukaryota</taxon>
        <taxon>Metazoa</taxon>
        <taxon>Ecdysozoa</taxon>
        <taxon>Arthropoda</taxon>
        <taxon>Crustacea</taxon>
        <taxon>Multicrustacea</taxon>
        <taxon>Malacostraca</taxon>
        <taxon>Eumalacostraca</taxon>
        <taxon>Eucarida</taxon>
        <taxon>Decapoda</taxon>
        <taxon>Pleocyemata</taxon>
        <taxon>Astacidea</taxon>
        <taxon>Nephropoidea</taxon>
        <taxon>Nephropidae</taxon>
        <taxon>Homarus</taxon>
    </lineage>
</organism>
<evidence type="ECO:0000313" key="1">
    <source>
        <dbReference type="EMBL" id="KAG7178132.1"/>
    </source>
</evidence>